<dbReference type="Proteomes" id="UP000244912">
    <property type="component" value="Unassembled WGS sequence"/>
</dbReference>
<organism evidence="1 2">
    <name type="scientific">Palleronia abyssalis</name>
    <dbReference type="NCBI Taxonomy" id="1501240"/>
    <lineage>
        <taxon>Bacteria</taxon>
        <taxon>Pseudomonadati</taxon>
        <taxon>Pseudomonadota</taxon>
        <taxon>Alphaproteobacteria</taxon>
        <taxon>Rhodobacterales</taxon>
        <taxon>Roseobacteraceae</taxon>
        <taxon>Palleronia</taxon>
    </lineage>
</organism>
<sequence>MKQENISPVPIPVPPEVATMTPKEVIVLMRQFGVGKINRPPPDHARSWTTAEFLDRCLEPGVLRGRDYDPPERTTVEGWFSAGGPLPNDRRHKTWHFFYHVFFNDARRSSGTAAWRDAYFAAIARAQIAAARSAGERLPLLRPSQARTGQVLAPEDSQ</sequence>
<reference evidence="1 2" key="1">
    <citation type="submission" date="2018-03" db="EMBL/GenBank/DDBJ databases">
        <authorList>
            <person name="Keele B.F."/>
        </authorList>
    </citation>
    <scope>NUCLEOTIDE SEQUENCE [LARGE SCALE GENOMIC DNA]</scope>
    <source>
        <strain evidence="1 2">CECT 8504</strain>
    </source>
</reference>
<accession>A0A2R8C191</accession>
<protein>
    <submittedName>
        <fullName evidence="1">Uncharacterized protein</fullName>
    </submittedName>
</protein>
<keyword evidence="2" id="KW-1185">Reference proteome</keyword>
<name>A0A2R8C191_9RHOB</name>
<dbReference type="RefSeq" id="WP_146190540.1">
    <property type="nucleotide sequence ID" value="NZ_ONZF01000015.1"/>
</dbReference>
<evidence type="ECO:0000313" key="1">
    <source>
        <dbReference type="EMBL" id="SPJ26183.1"/>
    </source>
</evidence>
<proteinExistence type="predicted"/>
<dbReference type="AlphaFoldDB" id="A0A2R8C191"/>
<gene>
    <name evidence="1" type="ORF">PAA8504_04039</name>
</gene>
<evidence type="ECO:0000313" key="2">
    <source>
        <dbReference type="Proteomes" id="UP000244912"/>
    </source>
</evidence>
<dbReference type="EMBL" id="ONZF01000015">
    <property type="protein sequence ID" value="SPJ26183.1"/>
    <property type="molecule type" value="Genomic_DNA"/>
</dbReference>